<feature type="domain" description="Thiamine pyrophosphate enzyme central" evidence="12">
    <location>
        <begin position="259"/>
        <end position="391"/>
    </location>
</feature>
<evidence type="ECO:0000256" key="4">
    <source>
        <dbReference type="ARBA" id="ARBA00018936"/>
    </source>
</evidence>
<organism evidence="15 16">
    <name type="scientific">Brachionus calyciflorus</name>
    <dbReference type="NCBI Taxonomy" id="104777"/>
    <lineage>
        <taxon>Eukaryota</taxon>
        <taxon>Metazoa</taxon>
        <taxon>Spiralia</taxon>
        <taxon>Gnathifera</taxon>
        <taxon>Rotifera</taxon>
        <taxon>Eurotatoria</taxon>
        <taxon>Monogononta</taxon>
        <taxon>Pseudotrocha</taxon>
        <taxon>Ploima</taxon>
        <taxon>Brachionidae</taxon>
        <taxon>Brachionus</taxon>
    </lineage>
</organism>
<comment type="cofactor">
    <cofactor evidence="2">
        <name>thiamine diphosphate</name>
        <dbReference type="ChEBI" id="CHEBI:58937"/>
    </cofactor>
</comment>
<dbReference type="GO" id="GO:0005948">
    <property type="term" value="C:acetolactate synthase complex"/>
    <property type="evidence" value="ECO:0007669"/>
    <property type="project" value="TreeGrafter"/>
</dbReference>
<dbReference type="GO" id="GO:0030976">
    <property type="term" value="F:thiamine pyrophosphate binding"/>
    <property type="evidence" value="ECO:0007669"/>
    <property type="project" value="InterPro"/>
</dbReference>
<reference evidence="15" key="1">
    <citation type="submission" date="2021-02" db="EMBL/GenBank/DDBJ databases">
        <authorList>
            <person name="Nowell W R."/>
        </authorList>
    </citation>
    <scope>NUCLEOTIDE SEQUENCE</scope>
    <source>
        <strain evidence="15">Ploen Becks lab</strain>
    </source>
</reference>
<dbReference type="OrthoDB" id="16262at2759"/>
<dbReference type="InterPro" id="IPR045229">
    <property type="entry name" value="TPP_enz"/>
</dbReference>
<dbReference type="FunFam" id="3.40.50.970:FF:000007">
    <property type="entry name" value="Acetolactate synthase"/>
    <property type="match status" value="1"/>
</dbReference>
<comment type="catalytic activity">
    <reaction evidence="8">
        <text>2-hydroxyoctadecanoyl-CoA = heptadecanal + formyl-CoA</text>
        <dbReference type="Rhea" id="RHEA:55196"/>
        <dbReference type="ChEBI" id="CHEBI:57376"/>
        <dbReference type="ChEBI" id="CHEBI:74116"/>
        <dbReference type="ChEBI" id="CHEBI:138631"/>
    </reaction>
    <physiologicalReaction direction="left-to-right" evidence="8">
        <dbReference type="Rhea" id="RHEA:55197"/>
    </physiologicalReaction>
</comment>
<evidence type="ECO:0000256" key="1">
    <source>
        <dbReference type="ARBA" id="ARBA00001946"/>
    </source>
</evidence>
<comment type="similarity">
    <text evidence="3 10">Belongs to the TPP enzyme family.</text>
</comment>
<dbReference type="EMBL" id="CAJNOC010003973">
    <property type="protein sequence ID" value="CAF1004976.1"/>
    <property type="molecule type" value="Genomic_DNA"/>
</dbReference>
<dbReference type="Gene3D" id="3.40.50.1220">
    <property type="entry name" value="TPP-binding domain"/>
    <property type="match status" value="1"/>
</dbReference>
<evidence type="ECO:0000256" key="7">
    <source>
        <dbReference type="ARBA" id="ARBA00030510"/>
    </source>
</evidence>
<keyword evidence="5" id="KW-0479">Metal-binding</keyword>
<evidence type="ECO:0000313" key="15">
    <source>
        <dbReference type="EMBL" id="CAF1004976.1"/>
    </source>
</evidence>
<dbReference type="CDD" id="cd07035">
    <property type="entry name" value="TPP_PYR_POX_like"/>
    <property type="match status" value="1"/>
</dbReference>
<feature type="domain" description="Thiamine pyrophosphate enzyme N-terminal TPP-binding" evidence="14">
    <location>
        <begin position="39"/>
        <end position="154"/>
    </location>
</feature>
<dbReference type="AlphaFoldDB" id="A0A814H509"/>
<evidence type="ECO:0000259" key="12">
    <source>
        <dbReference type="Pfam" id="PF00205"/>
    </source>
</evidence>
<feature type="domain" description="Thiamine pyrophosphate enzyme TPP-binding" evidence="13">
    <location>
        <begin position="453"/>
        <end position="603"/>
    </location>
</feature>
<keyword evidence="16" id="KW-1185">Reference proteome</keyword>
<dbReference type="InterPro" id="IPR000399">
    <property type="entry name" value="TPP-bd_CS"/>
</dbReference>
<evidence type="ECO:0000256" key="5">
    <source>
        <dbReference type="ARBA" id="ARBA00022723"/>
    </source>
</evidence>
<dbReference type="SUPFAM" id="SSF52467">
    <property type="entry name" value="DHS-like NAD/FAD-binding domain"/>
    <property type="match status" value="1"/>
</dbReference>
<dbReference type="SUPFAM" id="SSF52518">
    <property type="entry name" value="Thiamin diphosphate-binding fold (THDP-binding)"/>
    <property type="match status" value="2"/>
</dbReference>
<name>A0A814H509_9BILA</name>
<evidence type="ECO:0000259" key="13">
    <source>
        <dbReference type="Pfam" id="PF02775"/>
    </source>
</evidence>
<dbReference type="Gene3D" id="3.40.50.970">
    <property type="match status" value="2"/>
</dbReference>
<keyword evidence="6 10" id="KW-0786">Thiamine pyrophosphate</keyword>
<dbReference type="PROSITE" id="PS00187">
    <property type="entry name" value="TPP_ENZYMES"/>
    <property type="match status" value="1"/>
</dbReference>
<dbReference type="GO" id="GO:0003984">
    <property type="term" value="F:acetolactate synthase activity"/>
    <property type="evidence" value="ECO:0007669"/>
    <property type="project" value="TreeGrafter"/>
</dbReference>
<dbReference type="InterPro" id="IPR011766">
    <property type="entry name" value="TPP_enzyme_TPP-bd"/>
</dbReference>
<comment type="catalytic activity">
    <reaction evidence="9">
        <text>(2R)-hydroxyhexadecanoyl-CoA = pentadecanal + formyl-CoA</text>
        <dbReference type="Rhea" id="RHEA:55212"/>
        <dbReference type="ChEBI" id="CHEBI:17302"/>
        <dbReference type="ChEBI" id="CHEBI:57376"/>
        <dbReference type="ChEBI" id="CHEBI:138654"/>
    </reaction>
    <physiologicalReaction direction="left-to-right" evidence="9">
        <dbReference type="Rhea" id="RHEA:55213"/>
    </physiologicalReaction>
</comment>
<dbReference type="InterPro" id="IPR012000">
    <property type="entry name" value="Thiamin_PyroP_enz_cen_dom"/>
</dbReference>
<evidence type="ECO:0000256" key="9">
    <source>
        <dbReference type="ARBA" id="ARBA00048767"/>
    </source>
</evidence>
<accession>A0A814H509</accession>
<dbReference type="PANTHER" id="PTHR18968:SF166">
    <property type="entry name" value="2-HYDROXYACYL-COA LYASE 2"/>
    <property type="match status" value="1"/>
</dbReference>
<dbReference type="GO" id="GO:0000287">
    <property type="term" value="F:magnesium ion binding"/>
    <property type="evidence" value="ECO:0007669"/>
    <property type="project" value="InterPro"/>
</dbReference>
<evidence type="ECO:0000259" key="14">
    <source>
        <dbReference type="Pfam" id="PF02776"/>
    </source>
</evidence>
<evidence type="ECO:0000313" key="16">
    <source>
        <dbReference type="Proteomes" id="UP000663879"/>
    </source>
</evidence>
<evidence type="ECO:0000256" key="10">
    <source>
        <dbReference type="RuleBase" id="RU362132"/>
    </source>
</evidence>
<evidence type="ECO:0000256" key="3">
    <source>
        <dbReference type="ARBA" id="ARBA00007812"/>
    </source>
</evidence>
<proteinExistence type="inferred from homology"/>
<evidence type="ECO:0000256" key="11">
    <source>
        <dbReference type="SAM" id="Coils"/>
    </source>
</evidence>
<dbReference type="Proteomes" id="UP000663879">
    <property type="component" value="Unassembled WGS sequence"/>
</dbReference>
<dbReference type="Pfam" id="PF02776">
    <property type="entry name" value="TPP_enzyme_N"/>
    <property type="match status" value="1"/>
</dbReference>
<comment type="caution">
    <text evidence="15">The sequence shown here is derived from an EMBL/GenBank/DDBJ whole genome shotgun (WGS) entry which is preliminary data.</text>
</comment>
<gene>
    <name evidence="15" type="ORF">OXX778_LOCUS16605</name>
</gene>
<protein>
    <recommendedName>
        <fullName evidence="4">2-hydroxyacyl-CoA lyase 2</fullName>
    </recommendedName>
    <alternativeName>
        <fullName evidence="7">IlvB-like protein</fullName>
    </alternativeName>
</protein>
<evidence type="ECO:0000256" key="2">
    <source>
        <dbReference type="ARBA" id="ARBA00001964"/>
    </source>
</evidence>
<sequence length="742" mass="81343">MCLLTSLILFTLSTLVFIAYKLGIINRILYKVDPNTNQHGGELVADTLIAHGVEHIFTLSGGHISPILCASEKKGIRVVDVRHEVNAVFAADAVARLSGKIGVAAVTAGPGLTNTVTAVKNAQMAESPILLIGGAAANLLKGRGALQDIDQMSLFKSICKYTATIRYVRDIPTILKKAIHIAQSGTPGPVFVEFPIDSLYPFHLVKREIGLKDDSKSFVQKIISLYLNNYLYSLFAGAFDKHDLSPLKPDIPLADKTQIQMAAELLSKAKKPVILIGSQATLPPTPASKLQEALEILNVPCFLGGMSRGLLGKNSSIQFRQCRKDALKEADVVILAGTVCDFRLGYGKVLSKKSKIISVNRDKSQLTKNSDIYWKPTLAIQADPSSFVVELAESLKGFKGSNEWLEYLRAKDNAKEEANKQKAQELTENHLNPMKVLQILDKILPENAILVADGGDFVATAAYILHPRSFGSWLDPGAFGTLGVGGGFALGAKLVRPDSEVWIIYGDGSCGYSIAEIDTFTRHNVPVLSIVGNDAGWTQIARDQVVFFGSTVACELAYTDYDVVAKGYGGVGLKLDRSCNDTIEDVLQKAREEYSKGNSVLINCLIGKTNFREEGKVNRLKTEKKMEIIQELIVKNIPRIENIQNILFGWISDQAAAEGLSRPLYFKLVKVGSNGPDYGFTCFENVMHIERDDLEEWLNNYDRAQAELQQVQHSLGHDEQIQQQDLGNINSLTESDSDNDEQ</sequence>
<dbReference type="CDD" id="cd02004">
    <property type="entry name" value="TPP_BZL_OCoD_HPCL"/>
    <property type="match status" value="1"/>
</dbReference>
<dbReference type="GO" id="GO:0050660">
    <property type="term" value="F:flavin adenine dinucleotide binding"/>
    <property type="evidence" value="ECO:0007669"/>
    <property type="project" value="TreeGrafter"/>
</dbReference>
<keyword evidence="11" id="KW-0175">Coiled coil</keyword>
<evidence type="ECO:0000256" key="8">
    <source>
        <dbReference type="ARBA" id="ARBA00048738"/>
    </source>
</evidence>
<feature type="coiled-coil region" evidence="11">
    <location>
        <begin position="687"/>
        <end position="714"/>
    </location>
</feature>
<dbReference type="Pfam" id="PF02775">
    <property type="entry name" value="TPP_enzyme_C"/>
    <property type="match status" value="1"/>
</dbReference>
<comment type="cofactor">
    <cofactor evidence="1">
        <name>Mg(2+)</name>
        <dbReference type="ChEBI" id="CHEBI:18420"/>
    </cofactor>
</comment>
<dbReference type="Pfam" id="PF00205">
    <property type="entry name" value="TPP_enzyme_M"/>
    <property type="match status" value="1"/>
</dbReference>
<dbReference type="GO" id="GO:0009099">
    <property type="term" value="P:L-valine biosynthetic process"/>
    <property type="evidence" value="ECO:0007669"/>
    <property type="project" value="TreeGrafter"/>
</dbReference>
<dbReference type="InterPro" id="IPR029061">
    <property type="entry name" value="THDP-binding"/>
</dbReference>
<dbReference type="InterPro" id="IPR012001">
    <property type="entry name" value="Thiamin_PyroP_enz_TPP-bd_dom"/>
</dbReference>
<dbReference type="InterPro" id="IPR029035">
    <property type="entry name" value="DHS-like_NAD/FAD-binding_dom"/>
</dbReference>
<dbReference type="GO" id="GO:0009097">
    <property type="term" value="P:isoleucine biosynthetic process"/>
    <property type="evidence" value="ECO:0007669"/>
    <property type="project" value="TreeGrafter"/>
</dbReference>
<evidence type="ECO:0000256" key="6">
    <source>
        <dbReference type="ARBA" id="ARBA00023052"/>
    </source>
</evidence>
<dbReference type="PANTHER" id="PTHR18968">
    <property type="entry name" value="THIAMINE PYROPHOSPHATE ENZYMES"/>
    <property type="match status" value="1"/>
</dbReference>